<dbReference type="EC" id="3.1.3.48" evidence="6"/>
<dbReference type="GO" id="GO:0004725">
    <property type="term" value="F:protein tyrosine phosphatase activity"/>
    <property type="evidence" value="ECO:0007669"/>
    <property type="project" value="UniProtKB-EC"/>
</dbReference>
<protein>
    <submittedName>
        <fullName evidence="6">Low molecular weight protein-tyrosine-phosphatase</fullName>
        <ecNumber evidence="6">3.1.3.48</ecNumber>
    </submittedName>
</protein>
<dbReference type="PRINTS" id="PR00719">
    <property type="entry name" value="LMWPTPASE"/>
</dbReference>
<dbReference type="PANTHER" id="PTHR11717">
    <property type="entry name" value="LOW MOLECULAR WEIGHT PROTEIN TYROSINE PHOSPHATASE"/>
    <property type="match status" value="1"/>
</dbReference>
<comment type="similarity">
    <text evidence="1">Belongs to the low molecular weight phosphotyrosine protein phosphatase family.</text>
</comment>
<feature type="domain" description="Phosphotyrosine protein phosphatase I" evidence="5">
    <location>
        <begin position="2"/>
        <end position="146"/>
    </location>
</feature>
<evidence type="ECO:0000256" key="1">
    <source>
        <dbReference type="ARBA" id="ARBA00011063"/>
    </source>
</evidence>
<evidence type="ECO:0000259" key="5">
    <source>
        <dbReference type="SMART" id="SM00226"/>
    </source>
</evidence>
<dbReference type="OrthoDB" id="9784339at2"/>
<sequence length="165" mass="18366">MAKILIICTANICRSPVAAALLRDRLRRRGLTDWQVGSAGTWAMESRGASRYSVQVSARNGLDISGHRSTMVDEAFLREADLVLTMEDGHAEALRSEFAEQGYKVYQLSEMIGRVYNIADPYGGPLAEYERMYADLSEVIDGGLNRIIMLAQDNAARRPPARQTR</sequence>
<dbReference type="AlphaFoldDB" id="A0A160T1Y8"/>
<evidence type="ECO:0000313" key="7">
    <source>
        <dbReference type="Proteomes" id="UP000215027"/>
    </source>
</evidence>
<keyword evidence="3" id="KW-0904">Protein phosphatase</keyword>
<dbReference type="KEGG" id="pbf:CFX0092_A0980"/>
<dbReference type="InterPro" id="IPR050438">
    <property type="entry name" value="LMW_PTPase"/>
</dbReference>
<dbReference type="InterPro" id="IPR023485">
    <property type="entry name" value="Ptyr_pPase"/>
</dbReference>
<gene>
    <name evidence="6" type="ORF">CFX0092_A0980</name>
</gene>
<feature type="active site" description="Nucleophile" evidence="4">
    <location>
        <position position="8"/>
    </location>
</feature>
<dbReference type="Gene3D" id="3.40.50.2300">
    <property type="match status" value="1"/>
</dbReference>
<dbReference type="EMBL" id="LN890655">
    <property type="protein sequence ID" value="CUS02858.2"/>
    <property type="molecule type" value="Genomic_DNA"/>
</dbReference>
<dbReference type="Proteomes" id="UP000215027">
    <property type="component" value="Chromosome I"/>
</dbReference>
<dbReference type="SMART" id="SM00226">
    <property type="entry name" value="LMWPc"/>
    <property type="match status" value="1"/>
</dbReference>
<dbReference type="InterPro" id="IPR017867">
    <property type="entry name" value="Tyr_phospatase_low_mol_wt"/>
</dbReference>
<name>A0A160T1Y8_9CHLR</name>
<keyword evidence="2 6" id="KW-0378">Hydrolase</keyword>
<evidence type="ECO:0000256" key="4">
    <source>
        <dbReference type="PIRSR" id="PIRSR617867-1"/>
    </source>
</evidence>
<accession>A0A160T1Y8</accession>
<evidence type="ECO:0000256" key="2">
    <source>
        <dbReference type="ARBA" id="ARBA00022801"/>
    </source>
</evidence>
<dbReference type="InterPro" id="IPR036196">
    <property type="entry name" value="Ptyr_pPase_sf"/>
</dbReference>
<dbReference type="SUPFAM" id="SSF52788">
    <property type="entry name" value="Phosphotyrosine protein phosphatases I"/>
    <property type="match status" value="1"/>
</dbReference>
<dbReference type="PANTHER" id="PTHR11717:SF31">
    <property type="entry name" value="LOW MOLECULAR WEIGHT PROTEIN-TYROSINE-PHOSPHATASE ETP-RELATED"/>
    <property type="match status" value="1"/>
</dbReference>
<organism evidence="6 7">
    <name type="scientific">Candidatus Promineifilum breve</name>
    <dbReference type="NCBI Taxonomy" id="1806508"/>
    <lineage>
        <taxon>Bacteria</taxon>
        <taxon>Bacillati</taxon>
        <taxon>Chloroflexota</taxon>
        <taxon>Ardenticatenia</taxon>
        <taxon>Candidatus Promineifilales</taxon>
        <taxon>Candidatus Promineifilaceae</taxon>
        <taxon>Candidatus Promineifilum</taxon>
    </lineage>
</organism>
<reference evidence="6" key="1">
    <citation type="submission" date="2016-01" db="EMBL/GenBank/DDBJ databases">
        <authorList>
            <person name="Mcilroy J.S."/>
            <person name="Karst M S."/>
            <person name="Albertsen M."/>
        </authorList>
    </citation>
    <scope>NUCLEOTIDE SEQUENCE</scope>
    <source>
        <strain evidence="6">Cfx-K</strain>
    </source>
</reference>
<evidence type="ECO:0000313" key="6">
    <source>
        <dbReference type="EMBL" id="CUS02858.2"/>
    </source>
</evidence>
<evidence type="ECO:0000256" key="3">
    <source>
        <dbReference type="ARBA" id="ARBA00022912"/>
    </source>
</evidence>
<dbReference type="Pfam" id="PF01451">
    <property type="entry name" value="LMWPc"/>
    <property type="match status" value="1"/>
</dbReference>
<dbReference type="RefSeq" id="WP_157912902.1">
    <property type="nucleotide sequence ID" value="NZ_LN890655.1"/>
</dbReference>
<proteinExistence type="inferred from homology"/>
<feature type="active site" description="Proton donor" evidence="4">
    <location>
        <position position="120"/>
    </location>
</feature>
<keyword evidence="7" id="KW-1185">Reference proteome</keyword>
<feature type="active site" evidence="4">
    <location>
        <position position="14"/>
    </location>
</feature>